<feature type="compositionally biased region" description="Basic and acidic residues" evidence="1">
    <location>
        <begin position="178"/>
        <end position="189"/>
    </location>
</feature>
<proteinExistence type="predicted"/>
<feature type="region of interest" description="Disordered" evidence="1">
    <location>
        <begin position="92"/>
        <end position="194"/>
    </location>
</feature>
<feature type="compositionally biased region" description="Polar residues" evidence="1">
    <location>
        <begin position="292"/>
        <end position="304"/>
    </location>
</feature>
<dbReference type="OrthoDB" id="348121at2759"/>
<feature type="transmembrane region" description="Helical" evidence="2">
    <location>
        <begin position="53"/>
        <end position="72"/>
    </location>
</feature>
<keyword evidence="4" id="KW-1185">Reference proteome</keyword>
<dbReference type="AlphaFoldDB" id="U6KDQ8"/>
<evidence type="ECO:0000313" key="3">
    <source>
        <dbReference type="EMBL" id="CDJ34906.1"/>
    </source>
</evidence>
<keyword evidence="2" id="KW-1133">Transmembrane helix</keyword>
<accession>U6KDQ8</accession>
<organism evidence="3 4">
    <name type="scientific">Eimeria mitis</name>
    <dbReference type="NCBI Taxonomy" id="44415"/>
    <lineage>
        <taxon>Eukaryota</taxon>
        <taxon>Sar</taxon>
        <taxon>Alveolata</taxon>
        <taxon>Apicomplexa</taxon>
        <taxon>Conoidasida</taxon>
        <taxon>Coccidia</taxon>
        <taxon>Eucoccidiorida</taxon>
        <taxon>Eimeriorina</taxon>
        <taxon>Eimeriidae</taxon>
        <taxon>Eimeria</taxon>
    </lineage>
</organism>
<feature type="compositionally biased region" description="Polar residues" evidence="1">
    <location>
        <begin position="121"/>
        <end position="130"/>
    </location>
</feature>
<evidence type="ECO:0000256" key="1">
    <source>
        <dbReference type="SAM" id="MobiDB-lite"/>
    </source>
</evidence>
<dbReference type="VEuPathDB" id="ToxoDB:EMH_0022780"/>
<feature type="compositionally biased region" description="Basic and acidic residues" evidence="1">
    <location>
        <begin position="92"/>
        <end position="103"/>
    </location>
</feature>
<keyword evidence="2" id="KW-0812">Transmembrane</keyword>
<protein>
    <submittedName>
        <fullName evidence="3">Uncharacterized protein</fullName>
    </submittedName>
</protein>
<keyword evidence="2" id="KW-0472">Membrane</keyword>
<feature type="region of interest" description="Disordered" evidence="1">
    <location>
        <begin position="257"/>
        <end position="364"/>
    </location>
</feature>
<evidence type="ECO:0000256" key="2">
    <source>
        <dbReference type="SAM" id="Phobius"/>
    </source>
</evidence>
<dbReference type="GeneID" id="25377158"/>
<dbReference type="EMBL" id="HG687376">
    <property type="protein sequence ID" value="CDJ34906.1"/>
    <property type="molecule type" value="Genomic_DNA"/>
</dbReference>
<dbReference type="RefSeq" id="XP_013357468.1">
    <property type="nucleotide sequence ID" value="XM_013502014.1"/>
</dbReference>
<name>U6KDQ8_9EIME</name>
<gene>
    <name evidence="3" type="ORF">EMH_0022780</name>
</gene>
<sequence length="563" mass="60837">MADPWSLKEEPLSPHQAASHLHLDFTKGNHNGNLQSALPRPAYKFSTAAQTKALQLLAAFAAISVVAFFAYICSTYIRRRISPHSIGRKLAAGEDGEKNDKPESCNPGTDEAAGTPEDPYSTVNPGSHASSPAEPEQTELATPPSAPITDPASTAQIPAPAIPQLGTGGEQRGVKRKARDDASGDREAKAPMLGALEHMTVAELLSESQRAVAGFPTSLAALESEETPLGAGGPSPDDWLSGFGEGIEEEQAWGWQPSAVPSTSEDVSSAQLETTGRGQDPFRSATPEQPIDLTTSSSPGTSRSAVDRQPVQHPTEAWLQARAAGPSRAPTQTTTSPPPQRSALRTLLSSPPITPSTPPEPSALSLAGLLQRRGLAERAEAAVEELMSSFKWLRDMLKGVSDEMLQTHPFYQCRELFKKPFLTEAESSLLMENTERLCGYAANRMPVSSEPKNAIDNLGRAFIVLDSLYCSAEVLGKSARKEVWWPWIALYTVQQKCLERAPGRRLGERAPLRLVVCLKLALVILSKSTEFKSIKWEPWRLDAEEWLFTKADGGGDSDESDEE</sequence>
<evidence type="ECO:0000313" key="4">
    <source>
        <dbReference type="Proteomes" id="UP000030744"/>
    </source>
</evidence>
<feature type="compositionally biased region" description="Low complexity" evidence="1">
    <location>
        <begin position="326"/>
        <end position="351"/>
    </location>
</feature>
<reference evidence="3" key="2">
    <citation type="submission" date="2013-10" db="EMBL/GenBank/DDBJ databases">
        <authorList>
            <person name="Aslett M."/>
        </authorList>
    </citation>
    <scope>NUCLEOTIDE SEQUENCE [LARGE SCALE GENOMIC DNA]</scope>
    <source>
        <strain evidence="3">Houghton</strain>
    </source>
</reference>
<reference evidence="3" key="1">
    <citation type="submission" date="2013-10" db="EMBL/GenBank/DDBJ databases">
        <title>Genomic analysis of the causative agents of coccidiosis in chickens.</title>
        <authorList>
            <person name="Reid A.J."/>
            <person name="Blake D."/>
            <person name="Billington K."/>
            <person name="Browne H."/>
            <person name="Dunn M."/>
            <person name="Hung S."/>
            <person name="Kawahara F."/>
            <person name="Miranda-Saavedra D."/>
            <person name="Mourier T."/>
            <person name="Nagra H."/>
            <person name="Otto T.D."/>
            <person name="Rawlings N."/>
            <person name="Sanchez A."/>
            <person name="Sanders M."/>
            <person name="Subramaniam C."/>
            <person name="Tay Y."/>
            <person name="Dear P."/>
            <person name="Doerig C."/>
            <person name="Gruber A."/>
            <person name="Parkinson J."/>
            <person name="Shirley M."/>
            <person name="Wan K.L."/>
            <person name="Berriman M."/>
            <person name="Tomley F."/>
            <person name="Pain A."/>
        </authorList>
    </citation>
    <scope>NUCLEOTIDE SEQUENCE [LARGE SCALE GENOMIC DNA]</scope>
    <source>
        <strain evidence="3">Houghton</strain>
    </source>
</reference>
<feature type="compositionally biased region" description="Polar residues" evidence="1">
    <location>
        <begin position="259"/>
        <end position="277"/>
    </location>
</feature>
<feature type="compositionally biased region" description="Pro residues" evidence="1">
    <location>
        <begin position="352"/>
        <end position="361"/>
    </location>
</feature>
<dbReference type="Proteomes" id="UP000030744">
    <property type="component" value="Unassembled WGS sequence"/>
</dbReference>